<evidence type="ECO:0000313" key="3">
    <source>
        <dbReference type="Proteomes" id="UP000286701"/>
    </source>
</evidence>
<sequence>MAFTTWLQGHLLPCPFKYFTGIDCPGCGFQRSVVALMQGQWSASLALYPATIPLLLAIIYTLADNFFKLDTPRKIIKTSAYITVASIMLISYTIKMAHLYWL</sequence>
<dbReference type="EMBL" id="SBIW01000008">
    <property type="protein sequence ID" value="RWY49512.1"/>
    <property type="molecule type" value="Genomic_DNA"/>
</dbReference>
<protein>
    <submittedName>
        <fullName evidence="2">DUF2752 domain-containing protein</fullName>
    </submittedName>
</protein>
<evidence type="ECO:0000256" key="1">
    <source>
        <dbReference type="SAM" id="Phobius"/>
    </source>
</evidence>
<keyword evidence="1" id="KW-0472">Membrane</keyword>
<keyword evidence="3" id="KW-1185">Reference proteome</keyword>
<evidence type="ECO:0000313" key="2">
    <source>
        <dbReference type="EMBL" id="RWY49512.1"/>
    </source>
</evidence>
<feature type="transmembrane region" description="Helical" evidence="1">
    <location>
        <begin position="79"/>
        <end position="101"/>
    </location>
</feature>
<accession>A0A3S3X358</accession>
<keyword evidence="1" id="KW-1133">Transmembrane helix</keyword>
<reference evidence="2 3" key="1">
    <citation type="submission" date="2019-01" db="EMBL/GenBank/DDBJ databases">
        <title>Mucilaginibacter antarcticum sp. nov., isolated from antarctic soil.</title>
        <authorList>
            <person name="Yan Y.-Q."/>
            <person name="Du Z.-J."/>
        </authorList>
    </citation>
    <scope>NUCLEOTIDE SEQUENCE [LARGE SCALE GENOMIC DNA]</scope>
    <source>
        <strain evidence="2 3">F01003</strain>
    </source>
</reference>
<dbReference type="RefSeq" id="WP_128535228.1">
    <property type="nucleotide sequence ID" value="NZ_SBIW01000008.1"/>
</dbReference>
<proteinExistence type="predicted"/>
<comment type="caution">
    <text evidence="2">The sequence shown here is derived from an EMBL/GenBank/DDBJ whole genome shotgun (WGS) entry which is preliminary data.</text>
</comment>
<dbReference type="OrthoDB" id="9815897at2"/>
<organism evidence="2 3">
    <name type="scientific">Mucilaginibacter gilvus</name>
    <dbReference type="NCBI Taxonomy" id="2305909"/>
    <lineage>
        <taxon>Bacteria</taxon>
        <taxon>Pseudomonadati</taxon>
        <taxon>Bacteroidota</taxon>
        <taxon>Sphingobacteriia</taxon>
        <taxon>Sphingobacteriales</taxon>
        <taxon>Sphingobacteriaceae</taxon>
        <taxon>Mucilaginibacter</taxon>
    </lineage>
</organism>
<feature type="transmembrane region" description="Helical" evidence="1">
    <location>
        <begin position="46"/>
        <end position="67"/>
    </location>
</feature>
<dbReference type="AlphaFoldDB" id="A0A3S3X358"/>
<dbReference type="Proteomes" id="UP000286701">
    <property type="component" value="Unassembled WGS sequence"/>
</dbReference>
<name>A0A3S3X358_9SPHI</name>
<keyword evidence="1" id="KW-0812">Transmembrane</keyword>
<dbReference type="Pfam" id="PF10825">
    <property type="entry name" value="DUF2752"/>
    <property type="match status" value="1"/>
</dbReference>
<gene>
    <name evidence="2" type="ORF">EPL05_17210</name>
</gene>
<dbReference type="InterPro" id="IPR021215">
    <property type="entry name" value="DUF2752"/>
</dbReference>